<evidence type="ECO:0000313" key="5">
    <source>
        <dbReference type="RefSeq" id="XP_020553113.1"/>
    </source>
</evidence>
<dbReference type="OrthoDB" id="5783963at2759"/>
<keyword evidence="4" id="KW-1185">Reference proteome</keyword>
<dbReference type="KEGG" id="sind:105171457"/>
<dbReference type="PANTHER" id="PTHR46692">
    <property type="entry name" value="INOSINE-URIDINE PREFERRING NUCLEOSIDE HYDROLASE FAMILY PROTEIN"/>
    <property type="match status" value="1"/>
</dbReference>
<sequence length="890" mass="99301">MILERCVCICVCIVIIRLINAKGVEGLPHRILLDTDVDTDDFFALLYILKLNRSEFDLQAVTINTNGWSNAGHAVNHLYDILYMMGRDDIAVGVGGEGGILEDGTILPNVGGYHPIIEQGNSTAGYCRYRQAIPVGAGGKLDIDTNFGIRKSFLPQGSRRYTPLRQPTAQQVMIDKISAGPITVFIIGSNTNFGIFLMSNPHLKRNVEHIYIMGGGVRARNPTDCCPKNSTLSCQPGQCGDRGNIFTDYTSNPYAEFNIFGDPFAAYQVIHSGIPVTLVPLDATNTIPISSNFYEEFEKNQHTYEAQYCFKSLKMTHDTWFSDQFFTSYFMWDSFLSGVATSIMLKSNNSNGENEFAEMEYMNITVITSNEPHGISDGSNPFFDGLKKPKFNLKRNGVHSGHVQTGLGDPFCIVKNGKGRCKVIAFFGFLFMDGYTAEVSGREGLHILVAVRAKPNSDRSSPLNREYFRSFLDVINLQEHTGKFNFTTEFPHYREVLYKPDFKGRKPGKNVVFDMDMSAGDFLALFYLLKLPVEVINLKAILVTPTGWANAATIDVVYDLLHMMGRDDIPVGLGDVFALNQSDLIFPAVGDCKYSRAIPYGSGGFLDSDTLYGLARDLPRSPRRYTAENSVEFGAPRDTDHPELRQPLALEIWESVITSLESGSKVTILTNGPLTNVAKIILSDKNLSYPIQDIFIVGGHISSRKTDKGNVINIPSNEYAELNMFLDPLAAETVLHSRHNITLIPLNIQREVCHFCKILESLYLANKTPEALFARRLLSRMHRLKRTHPRYQHMDTFLGEILGAVILAGDSLVLKATYGVRKVQVLATGVESEDGQIYMDQNKGSSVRILEHVNPLAYYDTFANQLGEEKQSAVIGSFDEQRRMWSVPRI</sequence>
<comment type="similarity">
    <text evidence="1">Belongs to the IUNH family.</text>
</comment>
<feature type="chain" id="PRO_5035430710" evidence="2">
    <location>
        <begin position="22"/>
        <end position="890"/>
    </location>
</feature>
<evidence type="ECO:0000256" key="1">
    <source>
        <dbReference type="ARBA" id="ARBA00009176"/>
    </source>
</evidence>
<dbReference type="InterPro" id="IPR001910">
    <property type="entry name" value="Inosine/uridine_hydrolase_dom"/>
</dbReference>
<dbReference type="AlphaFoldDB" id="A0A8M8V206"/>
<protein>
    <submittedName>
        <fullName evidence="5">Uncharacterized protein LOC105171457 isoform X1</fullName>
    </submittedName>
</protein>
<dbReference type="GeneID" id="105171457"/>
<keyword evidence="2" id="KW-0732">Signal</keyword>
<gene>
    <name evidence="5" type="primary">LOC105171457</name>
</gene>
<evidence type="ECO:0000313" key="4">
    <source>
        <dbReference type="Proteomes" id="UP000504604"/>
    </source>
</evidence>
<dbReference type="SUPFAM" id="SSF53590">
    <property type="entry name" value="Nucleoside hydrolase"/>
    <property type="match status" value="2"/>
</dbReference>
<organism evidence="4 5">
    <name type="scientific">Sesamum indicum</name>
    <name type="common">Oriental sesame</name>
    <name type="synonym">Sesamum orientale</name>
    <dbReference type="NCBI Taxonomy" id="4182"/>
    <lineage>
        <taxon>Eukaryota</taxon>
        <taxon>Viridiplantae</taxon>
        <taxon>Streptophyta</taxon>
        <taxon>Embryophyta</taxon>
        <taxon>Tracheophyta</taxon>
        <taxon>Spermatophyta</taxon>
        <taxon>Magnoliopsida</taxon>
        <taxon>eudicotyledons</taxon>
        <taxon>Gunneridae</taxon>
        <taxon>Pentapetalae</taxon>
        <taxon>asterids</taxon>
        <taxon>lamiids</taxon>
        <taxon>Lamiales</taxon>
        <taxon>Pedaliaceae</taxon>
        <taxon>Sesamum</taxon>
    </lineage>
</organism>
<dbReference type="RefSeq" id="XP_020553113.1">
    <property type="nucleotide sequence ID" value="XM_020697454.1"/>
</dbReference>
<name>A0A8M8V206_SESIN</name>
<accession>A0A8M8V206</accession>
<feature type="signal peptide" evidence="2">
    <location>
        <begin position="1"/>
        <end position="21"/>
    </location>
</feature>
<dbReference type="PANTHER" id="PTHR46692:SF1">
    <property type="entry name" value="NUCLEOSIDE HYDROLASE 3-RELATED"/>
    <property type="match status" value="1"/>
</dbReference>
<evidence type="ECO:0000259" key="3">
    <source>
        <dbReference type="Pfam" id="PF01156"/>
    </source>
</evidence>
<feature type="domain" description="Inosine/uridine-preferring nucleoside hydrolase" evidence="3">
    <location>
        <begin position="511"/>
        <end position="858"/>
    </location>
</feature>
<dbReference type="InterPro" id="IPR036452">
    <property type="entry name" value="Ribo_hydro-like"/>
</dbReference>
<evidence type="ECO:0000256" key="2">
    <source>
        <dbReference type="SAM" id="SignalP"/>
    </source>
</evidence>
<dbReference type="GO" id="GO:0016799">
    <property type="term" value="F:hydrolase activity, hydrolyzing N-glycosyl compounds"/>
    <property type="evidence" value="ECO:0007669"/>
    <property type="project" value="InterPro"/>
</dbReference>
<dbReference type="Pfam" id="PF01156">
    <property type="entry name" value="IU_nuc_hydro"/>
    <property type="match status" value="2"/>
</dbReference>
<dbReference type="Proteomes" id="UP000504604">
    <property type="component" value="Linkage group LG10"/>
</dbReference>
<feature type="domain" description="Inosine/uridine-preferring nucleoside hydrolase" evidence="3">
    <location>
        <begin position="31"/>
        <end position="369"/>
    </location>
</feature>
<proteinExistence type="inferred from homology"/>
<reference evidence="5" key="1">
    <citation type="submission" date="2025-08" db="UniProtKB">
        <authorList>
            <consortium name="RefSeq"/>
        </authorList>
    </citation>
    <scope>IDENTIFICATION</scope>
</reference>
<dbReference type="Gene3D" id="3.90.245.10">
    <property type="entry name" value="Ribonucleoside hydrolase-like"/>
    <property type="match status" value="2"/>
</dbReference>